<evidence type="ECO:0000256" key="2">
    <source>
        <dbReference type="ARBA" id="ARBA00020921"/>
    </source>
</evidence>
<dbReference type="PRINTS" id="PR00625">
    <property type="entry name" value="JDOMAIN"/>
</dbReference>
<name>A0A4Y7NJX6_9CRUS</name>
<feature type="compositionally biased region" description="Basic and acidic residues" evidence="6">
    <location>
        <begin position="723"/>
        <end position="737"/>
    </location>
</feature>
<evidence type="ECO:0000259" key="8">
    <source>
        <dbReference type="PROSITE" id="PS50076"/>
    </source>
</evidence>
<dbReference type="InterPro" id="IPR001623">
    <property type="entry name" value="DnaJ_domain"/>
</dbReference>
<dbReference type="InterPro" id="IPR036869">
    <property type="entry name" value="J_dom_sf"/>
</dbReference>
<evidence type="ECO:0000256" key="6">
    <source>
        <dbReference type="SAM" id="MobiDB-lite"/>
    </source>
</evidence>
<feature type="region of interest" description="Disordered" evidence="6">
    <location>
        <begin position="718"/>
        <end position="739"/>
    </location>
</feature>
<feature type="transmembrane region" description="Helical" evidence="7">
    <location>
        <begin position="506"/>
        <end position="530"/>
    </location>
</feature>
<evidence type="ECO:0000313" key="10">
    <source>
        <dbReference type="EMBL" id="SVE93548.1"/>
    </source>
</evidence>
<dbReference type="InterPro" id="IPR013766">
    <property type="entry name" value="Thioredoxin_domain"/>
</dbReference>
<organism evidence="10">
    <name type="scientific">Scapholeberis mucronata</name>
    <dbReference type="NCBI Taxonomy" id="202097"/>
    <lineage>
        <taxon>Eukaryota</taxon>
        <taxon>Metazoa</taxon>
        <taxon>Ecdysozoa</taxon>
        <taxon>Arthropoda</taxon>
        <taxon>Crustacea</taxon>
        <taxon>Branchiopoda</taxon>
        <taxon>Diplostraca</taxon>
        <taxon>Cladocera</taxon>
        <taxon>Anomopoda</taxon>
        <taxon>Daphniidae</taxon>
        <taxon>Scapholeberis</taxon>
    </lineage>
</organism>
<evidence type="ECO:0000256" key="4">
    <source>
        <dbReference type="ARBA" id="ARBA00035002"/>
    </source>
</evidence>
<feature type="domain" description="Thioredoxin" evidence="9">
    <location>
        <begin position="93"/>
        <end position="237"/>
    </location>
</feature>
<keyword evidence="7" id="KW-0812">Transmembrane</keyword>
<dbReference type="SUPFAM" id="SSF46565">
    <property type="entry name" value="Chaperone J-domain"/>
    <property type="match status" value="1"/>
</dbReference>
<evidence type="ECO:0000256" key="5">
    <source>
        <dbReference type="ARBA" id="ARBA00035043"/>
    </source>
</evidence>
<evidence type="ECO:0000256" key="7">
    <source>
        <dbReference type="SAM" id="Phobius"/>
    </source>
</evidence>
<proteinExistence type="evidence at transcript level"/>
<dbReference type="PANTHER" id="PTHR44303:SF2">
    <property type="entry name" value="DNAJ HOMOLOG SUBFAMILY C MEMBER 16"/>
    <property type="match status" value="1"/>
</dbReference>
<dbReference type="AlphaFoldDB" id="A0A4Y7NJX6"/>
<dbReference type="GO" id="GO:0005789">
    <property type="term" value="C:endoplasmic reticulum membrane"/>
    <property type="evidence" value="ECO:0007669"/>
    <property type="project" value="UniProtKB-SubCell"/>
</dbReference>
<dbReference type="InterPro" id="IPR018253">
    <property type="entry name" value="DnaJ_domain_CS"/>
</dbReference>
<comment type="subcellular location">
    <subcellularLocation>
        <location evidence="1">Endoplasmic reticulum membrane</location>
        <topology evidence="1">Single-pass type IV membrane protein</topology>
    </subcellularLocation>
</comment>
<reference evidence="10" key="1">
    <citation type="submission" date="2018-08" db="EMBL/GenBank/DDBJ databases">
        <authorList>
            <person name="Cornetti L."/>
        </authorList>
    </citation>
    <scope>NUCLEOTIDE SEQUENCE</scope>
    <source>
        <strain evidence="10">BE-ASS</strain>
    </source>
</reference>
<sequence>MVQGIESSWDPYQVLGLNRRASSQEIRKAYKQYAKEWHPDKNKNGNSEEKFVEINKAYELLNDPTRRKLYDQKGIIEDNINRSQPPNKFRFQLPINFLNSYFHLTSNAFCNLRGYENNILPLSSRQPYLVFVYSDWCQLCLRLLPIWQQLFEDLMPIGINLVTVHYDQEAELAYKLGAKRGELPHISFVIDSRISVFNSEDLTNAKIIEFIRNRFPRYLISSVDADNSEQFLNGWKDNKVRVVFVGKLQRVRLRYLTTAFKFKSYAKFGYIELNHVNTRTLTEELGVSSKLDSLLVFHEDPRRPAVRMSMTDLPYSTIKDVIEANKYLQLPRLTSQEVLDSLCPPESSSVRRRLCAILITDDLNEDEEAQQHLRKFSRQFKFSRDRMTFCYLFRKQQSEFLRTLTEGDETFPTKLRIVVVWRQDRRRTSFSWLAKPFVSGPDNWNSSIDYLSRSLINIVTNSETLPNETYIEELVDEFAQGFFERVSSRFLIASEVLKDNITKQELLAIGSVVGTVLFIVAIGYVMTYLVRIEEESIKRKNLGATKATTRNTNITELKLHELRSETYNGMVRLLKPGCRTVVLLLDNDSMDSLIPKFHKAVWPYRKNKSLLFGWMNVDRGLQWYGQLLNLAIKNIDEDDGLDVILDSNLVRSKNCVGTVIALNGHRRYFCIYHSRHPECLLENGRKRMQNMARRLTKSNNIESESSGAFMGFDSLTEDSDNSDVERGEHSVSAHDEEPLITEPLSSTNQSVSQLTLSGLSNWLDRLFEGSTQRYYINYWPEFGNH</sequence>
<dbReference type="PANTHER" id="PTHR44303">
    <property type="entry name" value="DNAJ HOMOLOG SUBFAMILY C MEMBER 16"/>
    <property type="match status" value="1"/>
</dbReference>
<protein>
    <recommendedName>
        <fullName evidence="2">DnaJ homolog subfamily C member 16</fullName>
    </recommendedName>
    <alternativeName>
        <fullName evidence="5">Endoplasmic reticulum DNA J domain-containing protein 8</fullName>
    </alternativeName>
</protein>
<keyword evidence="7" id="KW-0472">Membrane</keyword>
<feature type="domain" description="J" evidence="8">
    <location>
        <begin position="10"/>
        <end position="74"/>
    </location>
</feature>
<evidence type="ECO:0000256" key="3">
    <source>
        <dbReference type="ARBA" id="ARBA00023006"/>
    </source>
</evidence>
<comment type="function">
    <text evidence="4">Plays an important role in regulating the size of autophagosomes during the formation process.</text>
</comment>
<keyword evidence="3" id="KW-0072">Autophagy</keyword>
<dbReference type="InterPro" id="IPR036249">
    <property type="entry name" value="Thioredoxin-like_sf"/>
</dbReference>
<dbReference type="GO" id="GO:0006914">
    <property type="term" value="P:autophagy"/>
    <property type="evidence" value="ECO:0007669"/>
    <property type="project" value="UniProtKB-KW"/>
</dbReference>
<keyword evidence="7" id="KW-1133">Transmembrane helix</keyword>
<dbReference type="PROSITE" id="PS50076">
    <property type="entry name" value="DNAJ_2"/>
    <property type="match status" value="1"/>
</dbReference>
<dbReference type="CDD" id="cd06257">
    <property type="entry name" value="DnaJ"/>
    <property type="match status" value="1"/>
</dbReference>
<dbReference type="PROSITE" id="PS00636">
    <property type="entry name" value="DNAJ_1"/>
    <property type="match status" value="1"/>
</dbReference>
<dbReference type="SUPFAM" id="SSF52833">
    <property type="entry name" value="Thioredoxin-like"/>
    <property type="match status" value="1"/>
</dbReference>
<dbReference type="PROSITE" id="PS51352">
    <property type="entry name" value="THIOREDOXIN_2"/>
    <property type="match status" value="1"/>
</dbReference>
<dbReference type="Pfam" id="PF00085">
    <property type="entry name" value="Thioredoxin"/>
    <property type="match status" value="1"/>
</dbReference>
<dbReference type="Pfam" id="PF00226">
    <property type="entry name" value="DnaJ"/>
    <property type="match status" value="1"/>
</dbReference>
<evidence type="ECO:0000259" key="9">
    <source>
        <dbReference type="PROSITE" id="PS51352"/>
    </source>
</evidence>
<accession>A0A4Y7NJX6</accession>
<evidence type="ECO:0000256" key="1">
    <source>
        <dbReference type="ARBA" id="ARBA00004163"/>
    </source>
</evidence>
<dbReference type="Gene3D" id="3.40.30.10">
    <property type="entry name" value="Glutaredoxin"/>
    <property type="match status" value="1"/>
</dbReference>
<dbReference type="EMBL" id="LR023929">
    <property type="protein sequence ID" value="SVE93548.1"/>
    <property type="molecule type" value="mRNA"/>
</dbReference>
<dbReference type="InterPro" id="IPR052448">
    <property type="entry name" value="DnaJ_C16_autophagy_reg"/>
</dbReference>
<dbReference type="SMART" id="SM00271">
    <property type="entry name" value="DnaJ"/>
    <property type="match status" value="1"/>
</dbReference>
<dbReference type="Gene3D" id="1.10.287.110">
    <property type="entry name" value="DnaJ domain"/>
    <property type="match status" value="1"/>
</dbReference>
<gene>
    <name evidence="10" type="primary">EOG090X049L</name>
</gene>